<evidence type="ECO:0000256" key="5">
    <source>
        <dbReference type="SAM" id="MobiDB-lite"/>
    </source>
</evidence>
<dbReference type="Gene3D" id="1.10.510.10">
    <property type="entry name" value="Transferase(Phosphotransferase) domain 1"/>
    <property type="match status" value="1"/>
</dbReference>
<dbReference type="Pfam" id="PF06439">
    <property type="entry name" value="3keto-disac_hyd"/>
    <property type="match status" value="1"/>
</dbReference>
<dbReference type="Pfam" id="PF00069">
    <property type="entry name" value="Pkinase"/>
    <property type="match status" value="1"/>
</dbReference>
<dbReference type="Gene3D" id="3.30.200.20">
    <property type="entry name" value="Phosphorylase Kinase, domain 1"/>
    <property type="match status" value="1"/>
</dbReference>
<feature type="region of interest" description="Disordered" evidence="5">
    <location>
        <begin position="409"/>
        <end position="434"/>
    </location>
</feature>
<evidence type="ECO:0000256" key="3">
    <source>
        <dbReference type="ARBA" id="ARBA00022777"/>
    </source>
</evidence>
<dbReference type="InterPro" id="IPR001304">
    <property type="entry name" value="C-type_lectin-like"/>
</dbReference>
<dbReference type="GO" id="GO:0005524">
    <property type="term" value="F:ATP binding"/>
    <property type="evidence" value="ECO:0007669"/>
    <property type="project" value="UniProtKB-KW"/>
</dbReference>
<dbReference type="EMBL" id="AANZ01000008">
    <property type="protein sequence ID" value="EAQ80646.1"/>
    <property type="molecule type" value="Genomic_DNA"/>
</dbReference>
<feature type="compositionally biased region" description="Polar residues" evidence="5">
    <location>
        <begin position="411"/>
        <end position="420"/>
    </location>
</feature>
<dbReference type="SUPFAM" id="SSF56112">
    <property type="entry name" value="Protein kinase-like (PK-like)"/>
    <property type="match status" value="1"/>
</dbReference>
<dbReference type="PROSITE" id="PS50011">
    <property type="entry name" value="PROTEIN_KINASE_DOM"/>
    <property type="match status" value="1"/>
</dbReference>
<dbReference type="PANTHER" id="PTHR43289:SF6">
    <property type="entry name" value="SERINE_THREONINE-PROTEIN KINASE NEKL-3"/>
    <property type="match status" value="1"/>
</dbReference>
<keyword evidence="6" id="KW-0472">Membrane</keyword>
<dbReference type="InterPro" id="IPR008271">
    <property type="entry name" value="Ser/Thr_kinase_AS"/>
</dbReference>
<comment type="caution">
    <text evidence="9">The sequence shown here is derived from an EMBL/GenBank/DDBJ whole genome shotgun (WGS) entry which is preliminary data.</text>
</comment>
<keyword evidence="2" id="KW-0547">Nucleotide-binding</keyword>
<evidence type="ECO:0000313" key="10">
    <source>
        <dbReference type="Proteomes" id="UP000004358"/>
    </source>
</evidence>
<evidence type="ECO:0000256" key="2">
    <source>
        <dbReference type="ARBA" id="ARBA00022741"/>
    </source>
</evidence>
<dbReference type="InterPro" id="IPR016187">
    <property type="entry name" value="CTDL_fold"/>
</dbReference>
<dbReference type="PROSITE" id="PS50041">
    <property type="entry name" value="C_TYPE_LECTIN_2"/>
    <property type="match status" value="1"/>
</dbReference>
<protein>
    <submittedName>
        <fullName evidence="9">Probable protein kinase yloP-putative serine/threonine protein kinase</fullName>
    </submittedName>
</protein>
<evidence type="ECO:0000256" key="1">
    <source>
        <dbReference type="ARBA" id="ARBA00022679"/>
    </source>
</evidence>
<name>A3ZSI6_9BACT</name>
<evidence type="ECO:0000256" key="6">
    <source>
        <dbReference type="SAM" id="Phobius"/>
    </source>
</evidence>
<dbReference type="STRING" id="314230.DSM3645_14910"/>
<dbReference type="PANTHER" id="PTHR43289">
    <property type="entry name" value="MITOGEN-ACTIVATED PROTEIN KINASE KINASE KINASE 20-RELATED"/>
    <property type="match status" value="1"/>
</dbReference>
<evidence type="ECO:0000259" key="8">
    <source>
        <dbReference type="PROSITE" id="PS50041"/>
    </source>
</evidence>
<sequence>MLPREAMSKEHGVARFNQEVQVASRLSHPNIVTAFDADEAQGLHFLVMEHVDGRDLNSIVRSESPLSVAQAIDYITQTARGLEYAHAVGLIHRDIKPANLLLESSGIVKILDMGIARMDGGEAGKQANITQIGAVMGTVDFMAPEQAVDSKSVDGRADLYSLGCTLYYLLTRRPPFDGETLMVKLLGHREVLPPKLQGLRPDVPDGLELIYQKCMAKIPEHRYATATELIADLEKLSPQSTDVRLPEMEMDTSPTGVLETLPFLGSNLIVAPPRALATRSNGRRRLLERLGGMYGGMIGLALLLVGGYFSIGFLFPRQTPGGNLVVSVEEKDFGAGLHDQELTLVNIKTNDPTRIRLSAAELTTRLAPGEYRFALEPSSGVQTDVSELTIHSGADSHVRVYWEPTEASVAAATSPTNDQGATNASSPSSYATTTPIDVPSGPWIDLLSMIKLPDHGIAGDWEWSGTSLAGKDGLHRRVMVPYALQGDYVLEAEFTRQSGSDAISLHLPVANTSCDVVFSDYGGTINGLRTIDGLNLDRLPIAENAVQHGAFIVNGKRHKVAVQVTTGASQETNVRASLDGRPFLDWTGDNQRLSSDVDGTMPLVQAPGVDLHGSAGQIHALRLQHLENGKGRRLGDDWGHPFFPVADSPPAYLAGRCAQLEGRSYYKSVEKLALNDAQRLAKSYQGRLLTISSEQEQQFILELTGRQNTWMSAWCNLKVKEWRDERNRKLTFFSKWGRNQPDNNGASPEIFLGIFTHPDSFGWNDFAPDAKCFAVIEWGEEYLSDNPIAADSSIARNDPAAEKQWESIFNGHDLTGWSERGAPGWRVENQQIVSEVSPDRERGSLLLDKLYDAYELEFEYALEADADSGLFLNAGFGESALEAQWLQIQLLDDQMGTYDDIPAERRTGSVYGVAAASALVDSQKTPWRKMRVRFDGNSVTVYINNIMVTQHELGGQYPTGHIGLQRYKGSGKFRNLRIRNLSNDPAASKQPSVTQKPNGPWMDLLSMVQIPDHELSGTWRQTGGGLLGIGGGRAHLMLPYVVTGSYEIETEITRLEGDKAIAIHLPINSAACDFVLSSSNGRLRGFQLIDGKVIANLDPAMFPTQHDVDLTNGKRYKLVLSVQLKSSDQVYLSAKLDDQPIIEWMGDTRRLAQTTAITFPVTSALGLFLNETTTEFHSLKLRHLGSGEGKILKGKWRDPFFEVAELPPDSIVKQCYVWNDHHYYLSPEKMSLAGAQRLAADMQGRLLTVSSAEEDEWIRQKLPNNIALWTAGWRRNVENQWYDERNRRIPYMGSWETEGGYDYRPEEQFLALRTTLDETSRLIRLKRLTLPPQPALSVVIEWGEEYPFAQTPRTYSPAFSVADLDPQQGNMLAQLDAWEVTPRSGVKRNRDGYLQMSEPETRMLTKKQDWQAADVRIVLAASQGTEAFLVFEKKEGSAITSSLRDNQGAIQVGHQGLSFGERESGKGRRSIPYGQTFEIRFRNRSEGRWIDVNGEVSSGVSWGPSASGAIGVLLKKGSLTIKKLEIIERQLPSR</sequence>
<dbReference type="SMART" id="SM00220">
    <property type="entry name" value="S_TKc"/>
    <property type="match status" value="1"/>
</dbReference>
<dbReference type="HOGENOM" id="CLU_247088_0_0_0"/>
<evidence type="ECO:0000256" key="4">
    <source>
        <dbReference type="ARBA" id="ARBA00022840"/>
    </source>
</evidence>
<dbReference type="InterPro" id="IPR011009">
    <property type="entry name" value="Kinase-like_dom_sf"/>
</dbReference>
<feature type="transmembrane region" description="Helical" evidence="6">
    <location>
        <begin position="293"/>
        <end position="315"/>
    </location>
</feature>
<keyword evidence="9" id="KW-0723">Serine/threonine-protein kinase</keyword>
<dbReference type="PROSITE" id="PS00108">
    <property type="entry name" value="PROTEIN_KINASE_ST"/>
    <property type="match status" value="1"/>
</dbReference>
<dbReference type="eggNOG" id="COG0515">
    <property type="taxonomic scope" value="Bacteria"/>
</dbReference>
<keyword evidence="6" id="KW-0812">Transmembrane</keyword>
<dbReference type="Proteomes" id="UP000004358">
    <property type="component" value="Unassembled WGS sequence"/>
</dbReference>
<dbReference type="GO" id="GO:0016787">
    <property type="term" value="F:hydrolase activity"/>
    <property type="evidence" value="ECO:0007669"/>
    <property type="project" value="InterPro"/>
</dbReference>
<dbReference type="GO" id="GO:0004674">
    <property type="term" value="F:protein serine/threonine kinase activity"/>
    <property type="evidence" value="ECO:0007669"/>
    <property type="project" value="UniProtKB-KW"/>
</dbReference>
<gene>
    <name evidence="9" type="ORF">DSM3645_14910</name>
</gene>
<feature type="compositionally biased region" description="Low complexity" evidence="5">
    <location>
        <begin position="421"/>
        <end position="434"/>
    </location>
</feature>
<keyword evidence="4" id="KW-0067">ATP-binding</keyword>
<keyword evidence="1" id="KW-0808">Transferase</keyword>
<dbReference type="InterPro" id="IPR034007">
    <property type="entry name" value="CTLD_bac"/>
</dbReference>
<dbReference type="InterPro" id="IPR000719">
    <property type="entry name" value="Prot_kinase_dom"/>
</dbReference>
<keyword evidence="6" id="KW-1133">Transmembrane helix</keyword>
<evidence type="ECO:0000259" key="7">
    <source>
        <dbReference type="PROSITE" id="PS50011"/>
    </source>
</evidence>
<reference evidence="9 10" key="1">
    <citation type="submission" date="2006-02" db="EMBL/GenBank/DDBJ databases">
        <authorList>
            <person name="Amann R."/>
            <person name="Ferriera S."/>
            <person name="Johnson J."/>
            <person name="Kravitz S."/>
            <person name="Halpern A."/>
            <person name="Remington K."/>
            <person name="Beeson K."/>
            <person name="Tran B."/>
            <person name="Rogers Y.-H."/>
            <person name="Friedman R."/>
            <person name="Venter J.C."/>
        </authorList>
    </citation>
    <scope>NUCLEOTIDE SEQUENCE [LARGE SCALE GENOMIC DNA]</scope>
    <source>
        <strain evidence="9 10">DSM 3645</strain>
    </source>
</reference>
<dbReference type="Gene3D" id="3.10.100.10">
    <property type="entry name" value="Mannose-Binding Protein A, subunit A"/>
    <property type="match status" value="2"/>
</dbReference>
<dbReference type="InterPro" id="IPR016186">
    <property type="entry name" value="C-type_lectin-like/link_sf"/>
</dbReference>
<dbReference type="SUPFAM" id="SSF56436">
    <property type="entry name" value="C-type lectin-like"/>
    <property type="match status" value="2"/>
</dbReference>
<feature type="domain" description="C-type lectin" evidence="8">
    <location>
        <begin position="660"/>
        <end position="765"/>
    </location>
</feature>
<accession>A3ZSI6</accession>
<dbReference type="CDD" id="cd03603">
    <property type="entry name" value="CLECT_VCBS"/>
    <property type="match status" value="2"/>
</dbReference>
<dbReference type="Gene3D" id="2.60.120.560">
    <property type="entry name" value="Exo-inulinase, domain 1"/>
    <property type="match status" value="1"/>
</dbReference>
<organism evidence="9 10">
    <name type="scientific">Blastopirellula marina DSM 3645</name>
    <dbReference type="NCBI Taxonomy" id="314230"/>
    <lineage>
        <taxon>Bacteria</taxon>
        <taxon>Pseudomonadati</taxon>
        <taxon>Planctomycetota</taxon>
        <taxon>Planctomycetia</taxon>
        <taxon>Pirellulales</taxon>
        <taxon>Pirellulaceae</taxon>
        <taxon>Blastopirellula</taxon>
    </lineage>
</organism>
<keyword evidence="3 9" id="KW-0418">Kinase</keyword>
<feature type="domain" description="Protein kinase" evidence="7">
    <location>
        <begin position="1"/>
        <end position="236"/>
    </location>
</feature>
<dbReference type="CDD" id="cd14014">
    <property type="entry name" value="STKc_PknB_like"/>
    <property type="match status" value="1"/>
</dbReference>
<evidence type="ECO:0000313" key="9">
    <source>
        <dbReference type="EMBL" id="EAQ80646.1"/>
    </source>
</evidence>
<proteinExistence type="predicted"/>
<dbReference type="InterPro" id="IPR010496">
    <property type="entry name" value="AL/BT2_dom"/>
</dbReference>